<dbReference type="EMBL" id="AP010904">
    <property type="protein sequence ID" value="BAH77226.1"/>
    <property type="molecule type" value="Genomic_DNA"/>
</dbReference>
<keyword evidence="5 7" id="KW-1133">Transmembrane helix</keyword>
<evidence type="ECO:0000256" key="2">
    <source>
        <dbReference type="ARBA" id="ARBA00008929"/>
    </source>
</evidence>
<dbReference type="STRING" id="573370.DMR_37350"/>
<name>C4XM98_SOLM1</name>
<dbReference type="PANTHER" id="PTHR34856">
    <property type="entry name" value="PROTEIN NRFD"/>
    <property type="match status" value="1"/>
</dbReference>
<dbReference type="RefSeq" id="WP_015862368.1">
    <property type="nucleotide sequence ID" value="NC_012796.1"/>
</dbReference>
<evidence type="ECO:0000256" key="4">
    <source>
        <dbReference type="ARBA" id="ARBA00022692"/>
    </source>
</evidence>
<feature type="transmembrane region" description="Helical" evidence="7">
    <location>
        <begin position="263"/>
        <end position="283"/>
    </location>
</feature>
<evidence type="ECO:0000256" key="7">
    <source>
        <dbReference type="SAM" id="Phobius"/>
    </source>
</evidence>
<comment type="subcellular location">
    <subcellularLocation>
        <location evidence="1">Cell membrane</location>
        <topology evidence="1">Multi-pass membrane protein</topology>
    </subcellularLocation>
</comment>
<gene>
    <name evidence="8" type="ordered locus">DMR_37350</name>
</gene>
<evidence type="ECO:0000256" key="6">
    <source>
        <dbReference type="ARBA" id="ARBA00023136"/>
    </source>
</evidence>
<feature type="transmembrane region" description="Helical" evidence="7">
    <location>
        <begin position="290"/>
        <end position="309"/>
    </location>
</feature>
<dbReference type="OrthoDB" id="9772767at2"/>
<feature type="transmembrane region" description="Helical" evidence="7">
    <location>
        <begin position="219"/>
        <end position="238"/>
    </location>
</feature>
<dbReference type="KEGG" id="dma:DMR_37350"/>
<dbReference type="InterPro" id="IPR052049">
    <property type="entry name" value="Electron_transfer_protein"/>
</dbReference>
<keyword evidence="9" id="KW-1185">Reference proteome</keyword>
<dbReference type="Pfam" id="PF03916">
    <property type="entry name" value="NrfD"/>
    <property type="match status" value="1"/>
</dbReference>
<dbReference type="Proteomes" id="UP000009071">
    <property type="component" value="Chromosome"/>
</dbReference>
<organism evidence="8 9">
    <name type="scientific">Solidesulfovibrio magneticus (strain ATCC 700980 / DSM 13731 / RS-1)</name>
    <name type="common">Desulfovibrio magneticus</name>
    <dbReference type="NCBI Taxonomy" id="573370"/>
    <lineage>
        <taxon>Bacteria</taxon>
        <taxon>Pseudomonadati</taxon>
        <taxon>Thermodesulfobacteriota</taxon>
        <taxon>Desulfovibrionia</taxon>
        <taxon>Desulfovibrionales</taxon>
        <taxon>Desulfovibrionaceae</taxon>
        <taxon>Solidesulfovibrio</taxon>
    </lineage>
</organism>
<feature type="transmembrane region" description="Helical" evidence="7">
    <location>
        <begin position="342"/>
        <end position="363"/>
    </location>
</feature>
<reference evidence="8 9" key="1">
    <citation type="journal article" date="2009" name="Genome Res.">
        <title>Whole genome sequence of Desulfovibrio magneticus strain RS-1 revealed common gene clusters in magnetotactic bacteria.</title>
        <authorList>
            <person name="Nakazawa H."/>
            <person name="Arakaki A."/>
            <person name="Narita-Yamada S."/>
            <person name="Yashiro I."/>
            <person name="Jinno K."/>
            <person name="Aoki N."/>
            <person name="Tsuruyama A."/>
            <person name="Okamura Y."/>
            <person name="Tanikawa S."/>
            <person name="Fujita N."/>
            <person name="Takeyama H."/>
            <person name="Matsunaga T."/>
        </authorList>
    </citation>
    <scope>NUCLEOTIDE SEQUENCE [LARGE SCALE GENOMIC DNA]</scope>
    <source>
        <strain evidence="9">ATCC 700980 / DSM 13731 / RS-1</strain>
    </source>
</reference>
<protein>
    <submittedName>
        <fullName evidence="8">Polysulphide reductase NrfD family protein</fullName>
    </submittedName>
</protein>
<keyword evidence="3" id="KW-1003">Cell membrane</keyword>
<accession>C4XM98</accession>
<evidence type="ECO:0000256" key="5">
    <source>
        <dbReference type="ARBA" id="ARBA00022989"/>
    </source>
</evidence>
<dbReference type="HOGENOM" id="CLU_045348_3_2_7"/>
<feature type="transmembrane region" description="Helical" evidence="7">
    <location>
        <begin position="79"/>
        <end position="100"/>
    </location>
</feature>
<proteinExistence type="inferred from homology"/>
<dbReference type="eggNOG" id="COG5557">
    <property type="taxonomic scope" value="Bacteria"/>
</dbReference>
<keyword evidence="6 7" id="KW-0472">Membrane</keyword>
<sequence>MANTKLSKPLLIIAGLGLLAGLYGVFEALVYRTEPTGLGSYVPWGLGVTLYLLFLGLSAGGLLVNCLVYILGKKELDRIAGVVTYATLLTEVCAGIAIALDLGHWERMYRFIVSPSLTSPMFWMLIFFNAVLLVYALKALAIVTSNQPLARLCSLISIPVSLCFYATNGYFFSIITSHPAWSGAFTTVWFVLAALLSGGGLVTALAWFSQDESEVTLSLGRTVAVLLACFLIFEWLYFSAGYRGGRPDIAAALTAMLTGQAAWSFWLLHIGLGLFLPLALLLVGRDSPAAMAWAGLCIVAGFLAYRYAFVVAPQSVPMLPGLDKAWQDPRLTLAYTPTLGEWLLTLWVFSLSLAGFVLGPRLFPRLFARPVWLQPLAR</sequence>
<dbReference type="PANTHER" id="PTHR34856:SF2">
    <property type="entry name" value="PROTEIN NRFD"/>
    <property type="match status" value="1"/>
</dbReference>
<dbReference type="Gene3D" id="1.20.1630.10">
    <property type="entry name" value="Formate dehydrogenase/DMSO reductase domain"/>
    <property type="match status" value="1"/>
</dbReference>
<evidence type="ECO:0000313" key="8">
    <source>
        <dbReference type="EMBL" id="BAH77226.1"/>
    </source>
</evidence>
<evidence type="ECO:0000256" key="1">
    <source>
        <dbReference type="ARBA" id="ARBA00004651"/>
    </source>
</evidence>
<evidence type="ECO:0000256" key="3">
    <source>
        <dbReference type="ARBA" id="ARBA00022475"/>
    </source>
</evidence>
<feature type="transmembrane region" description="Helical" evidence="7">
    <location>
        <begin position="48"/>
        <end position="72"/>
    </location>
</feature>
<feature type="transmembrane region" description="Helical" evidence="7">
    <location>
        <begin position="149"/>
        <end position="167"/>
    </location>
</feature>
<feature type="transmembrane region" description="Helical" evidence="7">
    <location>
        <begin position="187"/>
        <end position="207"/>
    </location>
</feature>
<dbReference type="InterPro" id="IPR005614">
    <property type="entry name" value="NrfD-like"/>
</dbReference>
<comment type="similarity">
    <text evidence="2">Belongs to the NrfD family.</text>
</comment>
<dbReference type="AlphaFoldDB" id="C4XM98"/>
<evidence type="ECO:0000313" key="9">
    <source>
        <dbReference type="Proteomes" id="UP000009071"/>
    </source>
</evidence>
<dbReference type="GO" id="GO:0005886">
    <property type="term" value="C:plasma membrane"/>
    <property type="evidence" value="ECO:0007669"/>
    <property type="project" value="UniProtKB-SubCell"/>
</dbReference>
<feature type="transmembrane region" description="Helical" evidence="7">
    <location>
        <begin position="120"/>
        <end position="137"/>
    </location>
</feature>
<keyword evidence="4 7" id="KW-0812">Transmembrane</keyword>